<evidence type="ECO:0000313" key="1">
    <source>
        <dbReference type="EMBL" id="OLP07501.1"/>
    </source>
</evidence>
<name>A0A1Q8YHG5_9BURK</name>
<dbReference type="Proteomes" id="UP000185911">
    <property type="component" value="Unassembled WGS sequence"/>
</dbReference>
<gene>
    <name evidence="1" type="ORF">BLL52_1331</name>
</gene>
<keyword evidence="2" id="KW-1185">Reference proteome</keyword>
<protein>
    <submittedName>
        <fullName evidence="1">Uncharacterized protein</fullName>
    </submittedName>
</protein>
<sequence length="50" mass="5499">MKDRGTSVCFIQNVQDVTLLMRVKGQVRAAANAFVDHRKDVALGAVLNNK</sequence>
<comment type="caution">
    <text evidence="1">The sequence shown here is derived from an EMBL/GenBank/DDBJ whole genome shotgun (WGS) entry which is preliminary data.</text>
</comment>
<organism evidence="1 2">
    <name type="scientific">Rhodoferax antarcticus ANT.BR</name>
    <dbReference type="NCBI Taxonomy" id="1111071"/>
    <lineage>
        <taxon>Bacteria</taxon>
        <taxon>Pseudomonadati</taxon>
        <taxon>Pseudomonadota</taxon>
        <taxon>Betaproteobacteria</taxon>
        <taxon>Burkholderiales</taxon>
        <taxon>Comamonadaceae</taxon>
        <taxon>Rhodoferax</taxon>
    </lineage>
</organism>
<proteinExistence type="predicted"/>
<dbReference type="AlphaFoldDB" id="A0A1Q8YHG5"/>
<reference evidence="1 2" key="1">
    <citation type="submission" date="2017-01" db="EMBL/GenBank/DDBJ databases">
        <title>Genome sequence of Rhodoferax antarcticus ANT.BR, a psychrophilic purple nonsulfur bacterium from an Antarctic microbial mat.</title>
        <authorList>
            <person name="Baker J."/>
            <person name="Riester C."/>
            <person name="Skinner B."/>
            <person name="Newell A."/>
            <person name="Swingley W."/>
            <person name="Madigan M."/>
            <person name="Jung D."/>
            <person name="Asao M."/>
            <person name="Chen M."/>
            <person name="Loughlin P."/>
            <person name="Pan H."/>
            <person name="Lin S."/>
            <person name="Li N."/>
            <person name="Shaw J."/>
            <person name="Prado M."/>
            <person name="Sherman C."/>
            <person name="Li X."/>
            <person name="Tang J."/>
            <person name="Blankenship R."/>
            <person name="Zhao T."/>
            <person name="Touchman J."/>
            <person name="Sattley M."/>
        </authorList>
    </citation>
    <scope>NUCLEOTIDE SEQUENCE [LARGE SCALE GENOMIC DNA]</scope>
    <source>
        <strain evidence="1 2">ANT.BR</strain>
    </source>
</reference>
<evidence type="ECO:0000313" key="2">
    <source>
        <dbReference type="Proteomes" id="UP000185911"/>
    </source>
</evidence>
<accession>A0A1Q8YHG5</accession>
<dbReference type="EMBL" id="MSYM01000008">
    <property type="protein sequence ID" value="OLP07501.1"/>
    <property type="molecule type" value="Genomic_DNA"/>
</dbReference>